<dbReference type="AlphaFoldDB" id="A0A6A6U1G1"/>
<accession>A0A6A6U1G1</accession>
<keyword evidence="2" id="KW-1185">Reference proteome</keyword>
<reference evidence="1" key="1">
    <citation type="journal article" date="2020" name="Stud. Mycol.">
        <title>101 Dothideomycetes genomes: a test case for predicting lifestyles and emergence of pathogens.</title>
        <authorList>
            <person name="Haridas S."/>
            <person name="Albert R."/>
            <person name="Binder M."/>
            <person name="Bloem J."/>
            <person name="Labutti K."/>
            <person name="Salamov A."/>
            <person name="Andreopoulos B."/>
            <person name="Baker S."/>
            <person name="Barry K."/>
            <person name="Bills G."/>
            <person name="Bluhm B."/>
            <person name="Cannon C."/>
            <person name="Castanera R."/>
            <person name="Culley D."/>
            <person name="Daum C."/>
            <person name="Ezra D."/>
            <person name="Gonzalez J."/>
            <person name="Henrissat B."/>
            <person name="Kuo A."/>
            <person name="Liang C."/>
            <person name="Lipzen A."/>
            <person name="Lutzoni F."/>
            <person name="Magnuson J."/>
            <person name="Mondo S."/>
            <person name="Nolan M."/>
            <person name="Ohm R."/>
            <person name="Pangilinan J."/>
            <person name="Park H.-J."/>
            <person name="Ramirez L."/>
            <person name="Alfaro M."/>
            <person name="Sun H."/>
            <person name="Tritt A."/>
            <person name="Yoshinaga Y."/>
            <person name="Zwiers L.-H."/>
            <person name="Turgeon B."/>
            <person name="Goodwin S."/>
            <person name="Spatafora J."/>
            <person name="Crous P."/>
            <person name="Grigoriev I."/>
        </authorList>
    </citation>
    <scope>NUCLEOTIDE SEQUENCE</scope>
    <source>
        <strain evidence="1">CBS 115976</strain>
    </source>
</reference>
<name>A0A6A6U1G1_9PEZI</name>
<protein>
    <recommendedName>
        <fullName evidence="3">F-box domain-containing protein</fullName>
    </recommendedName>
</protein>
<dbReference type="SUPFAM" id="SSF81383">
    <property type="entry name" value="F-box domain"/>
    <property type="match status" value="1"/>
</dbReference>
<sequence length="367" mass="42788">MVAPPRPATRILPAEIWYDILDELDDLPHLWRKCRQVCHAFKEITESIFARQILEEGDMNVSFDLGWGYVGPGMTEKRVFGASLFFKEWADEKKEVAVFQDENQDETIEDDEFAEVDNRMMRSRWSEKVDWYTPADATGAKAMDSRFDLPPWTISIGSLLDRERVNDTELPGWKIDYAKKEMRFRWKEALDAFYREVEYIDNAVKAAALEEHSSGRMEATVTAMTEGKISMAAGWLAGRRVTENARLQARKEIRRHRIRRFQKQNYKLDPEKDTYELESFIDTKEFCEEEKAALKRMQEMEWMGSAEGLISLLPSLEVDDPLNDPMAEDLIAQYLDMMRPSMMESIIMNSALSDDDVYDEDDDIDFE</sequence>
<gene>
    <name evidence="1" type="ORF">BT63DRAFT_417641</name>
</gene>
<dbReference type="EMBL" id="MU004241">
    <property type="protein sequence ID" value="KAF2665113.1"/>
    <property type="molecule type" value="Genomic_DNA"/>
</dbReference>
<dbReference type="InterPro" id="IPR036047">
    <property type="entry name" value="F-box-like_dom_sf"/>
</dbReference>
<evidence type="ECO:0000313" key="2">
    <source>
        <dbReference type="Proteomes" id="UP000799302"/>
    </source>
</evidence>
<evidence type="ECO:0000313" key="1">
    <source>
        <dbReference type="EMBL" id="KAF2665113.1"/>
    </source>
</evidence>
<dbReference type="OrthoDB" id="2997776at2759"/>
<organism evidence="1 2">
    <name type="scientific">Microthyrium microscopicum</name>
    <dbReference type="NCBI Taxonomy" id="703497"/>
    <lineage>
        <taxon>Eukaryota</taxon>
        <taxon>Fungi</taxon>
        <taxon>Dikarya</taxon>
        <taxon>Ascomycota</taxon>
        <taxon>Pezizomycotina</taxon>
        <taxon>Dothideomycetes</taxon>
        <taxon>Dothideomycetes incertae sedis</taxon>
        <taxon>Microthyriales</taxon>
        <taxon>Microthyriaceae</taxon>
        <taxon>Microthyrium</taxon>
    </lineage>
</organism>
<dbReference type="Proteomes" id="UP000799302">
    <property type="component" value="Unassembled WGS sequence"/>
</dbReference>
<evidence type="ECO:0008006" key="3">
    <source>
        <dbReference type="Google" id="ProtNLM"/>
    </source>
</evidence>
<proteinExistence type="predicted"/>